<dbReference type="PANTHER" id="PTHR22706:SF1">
    <property type="entry name" value="ASSEMBLY FACTOR FOR SPINDLE MICROTUBULES"/>
    <property type="match status" value="1"/>
</dbReference>
<proteinExistence type="predicted"/>
<evidence type="ECO:0000313" key="10">
    <source>
        <dbReference type="Proteomes" id="UP001157006"/>
    </source>
</evidence>
<dbReference type="GO" id="GO:0005516">
    <property type="term" value="F:calmodulin binding"/>
    <property type="evidence" value="ECO:0007669"/>
    <property type="project" value="UniProtKB-KW"/>
</dbReference>
<dbReference type="GO" id="GO:0005737">
    <property type="term" value="C:cytoplasm"/>
    <property type="evidence" value="ECO:0007669"/>
    <property type="project" value="UniProtKB-SubCell"/>
</dbReference>
<evidence type="ECO:0000256" key="4">
    <source>
        <dbReference type="ARBA" id="ARBA00022860"/>
    </source>
</evidence>
<dbReference type="EMBL" id="OX451739">
    <property type="protein sequence ID" value="CAI8611464.1"/>
    <property type="molecule type" value="Genomic_DNA"/>
</dbReference>
<dbReference type="PROSITE" id="PS50096">
    <property type="entry name" value="IQ"/>
    <property type="match status" value="12"/>
</dbReference>
<dbReference type="CDD" id="cd21223">
    <property type="entry name" value="CH_ASPM_rpt1"/>
    <property type="match status" value="1"/>
</dbReference>
<comment type="subcellular location">
    <subcellularLocation>
        <location evidence="1">Cytoplasm</location>
    </subcellularLocation>
</comment>
<dbReference type="GO" id="GO:0051295">
    <property type="term" value="P:establishment of meiotic spindle localization"/>
    <property type="evidence" value="ECO:0007669"/>
    <property type="project" value="TreeGrafter"/>
</dbReference>
<dbReference type="Gene3D" id="1.25.10.10">
    <property type="entry name" value="Leucine-rich Repeat Variant"/>
    <property type="match status" value="1"/>
</dbReference>
<dbReference type="InterPro" id="IPR001715">
    <property type="entry name" value="CH_dom"/>
</dbReference>
<feature type="repeat" description="ARM" evidence="5">
    <location>
        <begin position="1454"/>
        <end position="1487"/>
    </location>
</feature>
<feature type="region of interest" description="Disordered" evidence="7">
    <location>
        <begin position="1"/>
        <end position="75"/>
    </location>
</feature>
<dbReference type="Pfam" id="PF00307">
    <property type="entry name" value="CH"/>
    <property type="match status" value="1"/>
</dbReference>
<dbReference type="Pfam" id="PF00612">
    <property type="entry name" value="IQ"/>
    <property type="match status" value="13"/>
</dbReference>
<dbReference type="SUPFAM" id="SSF47576">
    <property type="entry name" value="Calponin-homology domain, CH-domain"/>
    <property type="match status" value="1"/>
</dbReference>
<feature type="domain" description="Calponin-homology (CH)" evidence="8">
    <location>
        <begin position="397"/>
        <end position="519"/>
    </location>
</feature>
<feature type="coiled-coil region" evidence="6">
    <location>
        <begin position="1382"/>
        <end position="1409"/>
    </location>
</feature>
<sequence length="1599" mass="181341">MEEGNTDLPCPSPSPSPSPFRSSSLLKDISNFKTPFKTPKRSSFSLDTQSPSTQYFTAPKSKHTTVMRRPNKSSAAASRKLKAIQIEQSHSSRNAQRKKEQSLKSLAKSLTVWLNFLLESPASCGCDLSIAGVQISDASPPTKGKRDNVSRISVGVDSSWRTPKRQRKTAACSLSRVGKEIVSDADSQNSLFSRLKDSLKDVCSFDDFKQRMSVYLSLGTCEDIFHVMNQVTKTIDEGRLNMKAHCPIVTDLGLKDKAVKVLMCYNPSWLRMGLYIIFGGDSLVSNGDGESDQDAIFLKMVIDKLFFTHEGLAKAYAYNKMVEGVYRSGYYENLGNVILKRILLLVLILDKAKCQCCLPIEYGIDGLDGGSPLLFKAEFWIKSSSQVIQEFLSSDVMRGEGNLLTHLIILGYKVSHQQGPLVEYDFRVRDLFIDLQDGLKLCRAIHLLQNNSSILKKIVVPSDTRKKNLVNCGVALQYLRLAGVSLLDEDDIMIATEDIINGDKELTISLLWNIFVRLQLPLLVDKTSLVGEISKIRGLGTDLASDANSSSLELLLKWIQAVCDNYKCTVDNFHSLVDGKAIWCLLDYYFQKELHNVCSLKEVYEKGGKMSIMSVNEYSDALYNFILSQKLTTLLGNFPEVLQISDLLQHNGACSDRSVVILVVFLASQLFVKKKMEHLNFHKLLGYDCENKNRRNLRTVLCHFSSESAQKLYASDARDDEDAARKFKAIQTWWQDMADQNNIMKPVVSILKTSRATESNIVVRREDAARKIQAHIKGLVVRRTFLKMVDAVILLQTVFRARKKVRQEPVCMIFTAGPICDISCETLKQSEVYERWLMRKEFLNQIHAVIRIQSYFRMWRCVNAIQNFKALFKAAIVVQSSFRGWIARKHACARRNQIVEIQRHCRGWLVKRDFVLQRDAIIKIQSISRSLICQKTLNCQKDAALEIQRSIRGHLTRNRLLGSASKSRAAITGSCISRPVGFRSFQLEALMCAVVKLQRWWKGLLLLKLMNRSAVTIQSISRSLICQKTLNCQKDAALEIQRSIRGHLTRNRLLGSASKSRAAITGSCISRPVGFRSFQLEALMCAVVKLQRWWKGLLLLKLMNRSAVTIQSISRSLICQKTLNCQKDAALEIQRSIRGHLTRNRLLGSASKSRAAITGSCISRPVGFRSFQLEALMCAVVKLQRWWKGLLLLKLMNRSAVTIQSCTRGWIARRKDTVEKHHTNVMEENAALEIQRYIRGHLTRNLILGSASKPRVVAAGCISKPTGCSSFQLKLFLFQVVKLQRWWKHLLSHKLRTRSVTIIQAQIRGWVARQRANAYRHQIIVIQSQIRGWIAKRRANFYRHNIIIIQSQIRGWIARRRATFYRHDIIIIQSHWKGYIARKQSTKQLMDLRSRLQESSKNVDDSKRLINRLLAALSKLLNMTSLSDILHTCSTLNLATCHSQRCCEELVAAGAIETLLQLIGSLSRSIPDQEVLKHVLSTLRNLARYPHLLEVLIQTHRSIQTIVLELTRNNEESFFIASGLLKEICSTHQGVNTIINSPALLRRLRSLVEKLARKVTYNPKSNLRGPTPSTVVTAKENTDRRLKEATEILKLLTHR</sequence>
<dbReference type="SUPFAM" id="SSF48371">
    <property type="entry name" value="ARM repeat"/>
    <property type="match status" value="1"/>
</dbReference>
<keyword evidence="10" id="KW-1185">Reference proteome</keyword>
<dbReference type="Proteomes" id="UP001157006">
    <property type="component" value="Chromosome 4"/>
</dbReference>
<keyword evidence="3" id="KW-0677">Repeat</keyword>
<dbReference type="PANTHER" id="PTHR22706">
    <property type="entry name" value="ASSEMBLY FACTOR FOR SPINDLE MICROTUBULES"/>
    <property type="match status" value="1"/>
</dbReference>
<feature type="compositionally biased region" description="Basic residues" evidence="7">
    <location>
        <begin position="60"/>
        <end position="71"/>
    </location>
</feature>
<protein>
    <recommendedName>
        <fullName evidence="8">Calponin-homology (CH) domain-containing protein</fullName>
    </recommendedName>
</protein>
<keyword evidence="6" id="KW-0175">Coiled coil</keyword>
<evidence type="ECO:0000256" key="1">
    <source>
        <dbReference type="ARBA" id="ARBA00004496"/>
    </source>
</evidence>
<dbReference type="InterPro" id="IPR036872">
    <property type="entry name" value="CH_dom_sf"/>
</dbReference>
<gene>
    <name evidence="9" type="ORF">VFH_IV230560</name>
</gene>
<dbReference type="SMART" id="SM00033">
    <property type="entry name" value="CH"/>
    <property type="match status" value="1"/>
</dbReference>
<dbReference type="InterPro" id="IPR016024">
    <property type="entry name" value="ARM-type_fold"/>
</dbReference>
<keyword evidence="2" id="KW-0963">Cytoplasm</keyword>
<dbReference type="PROSITE" id="PS50176">
    <property type="entry name" value="ARM_REPEAT"/>
    <property type="match status" value="1"/>
</dbReference>
<dbReference type="PROSITE" id="PS50021">
    <property type="entry name" value="CH"/>
    <property type="match status" value="1"/>
</dbReference>
<dbReference type="SMART" id="SM00185">
    <property type="entry name" value="ARM"/>
    <property type="match status" value="1"/>
</dbReference>
<dbReference type="GO" id="GO:0007051">
    <property type="term" value="P:spindle organization"/>
    <property type="evidence" value="ECO:0007669"/>
    <property type="project" value="TreeGrafter"/>
</dbReference>
<evidence type="ECO:0000256" key="7">
    <source>
        <dbReference type="SAM" id="MobiDB-lite"/>
    </source>
</evidence>
<dbReference type="GO" id="GO:0000278">
    <property type="term" value="P:mitotic cell cycle"/>
    <property type="evidence" value="ECO:0007669"/>
    <property type="project" value="TreeGrafter"/>
</dbReference>
<dbReference type="Gene3D" id="1.20.5.190">
    <property type="match status" value="8"/>
</dbReference>
<evidence type="ECO:0000259" key="8">
    <source>
        <dbReference type="PROSITE" id="PS50021"/>
    </source>
</evidence>
<dbReference type="InterPro" id="IPR051185">
    <property type="entry name" value="ASPM"/>
</dbReference>
<keyword evidence="4" id="KW-0112">Calmodulin-binding</keyword>
<reference evidence="9 10" key="1">
    <citation type="submission" date="2023-01" db="EMBL/GenBank/DDBJ databases">
        <authorList>
            <person name="Kreplak J."/>
        </authorList>
    </citation>
    <scope>NUCLEOTIDE SEQUENCE [LARGE SCALE GENOMIC DNA]</scope>
</reference>
<dbReference type="SMART" id="SM00015">
    <property type="entry name" value="IQ"/>
    <property type="match status" value="17"/>
</dbReference>
<accession>A0AAV1AMW5</accession>
<evidence type="ECO:0000256" key="2">
    <source>
        <dbReference type="ARBA" id="ARBA00022490"/>
    </source>
</evidence>
<evidence type="ECO:0000256" key="6">
    <source>
        <dbReference type="SAM" id="Coils"/>
    </source>
</evidence>
<evidence type="ECO:0000256" key="5">
    <source>
        <dbReference type="PROSITE-ProRule" id="PRU00259"/>
    </source>
</evidence>
<dbReference type="InterPro" id="IPR000048">
    <property type="entry name" value="IQ_motif_EF-hand-BS"/>
</dbReference>
<name>A0AAV1AMW5_VICFA</name>
<dbReference type="InterPro" id="IPR000225">
    <property type="entry name" value="Armadillo"/>
</dbReference>
<dbReference type="InterPro" id="IPR027417">
    <property type="entry name" value="P-loop_NTPase"/>
</dbReference>
<organism evidence="9 10">
    <name type="scientific">Vicia faba</name>
    <name type="common">Broad bean</name>
    <name type="synonym">Faba vulgaris</name>
    <dbReference type="NCBI Taxonomy" id="3906"/>
    <lineage>
        <taxon>Eukaryota</taxon>
        <taxon>Viridiplantae</taxon>
        <taxon>Streptophyta</taxon>
        <taxon>Embryophyta</taxon>
        <taxon>Tracheophyta</taxon>
        <taxon>Spermatophyta</taxon>
        <taxon>Magnoliopsida</taxon>
        <taxon>eudicotyledons</taxon>
        <taxon>Gunneridae</taxon>
        <taxon>Pentapetalae</taxon>
        <taxon>rosids</taxon>
        <taxon>fabids</taxon>
        <taxon>Fabales</taxon>
        <taxon>Fabaceae</taxon>
        <taxon>Papilionoideae</taxon>
        <taxon>50 kb inversion clade</taxon>
        <taxon>NPAAA clade</taxon>
        <taxon>Hologalegina</taxon>
        <taxon>IRL clade</taxon>
        <taxon>Fabeae</taxon>
        <taxon>Vicia</taxon>
    </lineage>
</organism>
<dbReference type="SUPFAM" id="SSF52540">
    <property type="entry name" value="P-loop containing nucleoside triphosphate hydrolases"/>
    <property type="match status" value="2"/>
</dbReference>
<dbReference type="GO" id="GO:0000922">
    <property type="term" value="C:spindle pole"/>
    <property type="evidence" value="ECO:0007669"/>
    <property type="project" value="TreeGrafter"/>
</dbReference>
<dbReference type="Gene3D" id="1.10.418.10">
    <property type="entry name" value="Calponin-like domain"/>
    <property type="match status" value="2"/>
</dbReference>
<evidence type="ECO:0000256" key="3">
    <source>
        <dbReference type="ARBA" id="ARBA00022737"/>
    </source>
</evidence>
<evidence type="ECO:0000313" key="9">
    <source>
        <dbReference type="EMBL" id="CAI8611464.1"/>
    </source>
</evidence>
<feature type="compositionally biased region" description="Polar residues" evidence="7">
    <location>
        <begin position="41"/>
        <end position="56"/>
    </location>
</feature>
<dbReference type="InterPro" id="IPR011989">
    <property type="entry name" value="ARM-like"/>
</dbReference>